<dbReference type="PANTHER" id="PTHR30349">
    <property type="entry name" value="PHAGE INTEGRASE-RELATED"/>
    <property type="match status" value="1"/>
</dbReference>
<dbReference type="InterPro" id="IPR044068">
    <property type="entry name" value="CB"/>
</dbReference>
<dbReference type="Gene3D" id="1.10.150.130">
    <property type="match status" value="1"/>
</dbReference>
<dbReference type="InterPro" id="IPR002104">
    <property type="entry name" value="Integrase_catalytic"/>
</dbReference>
<keyword evidence="8" id="KW-1185">Reference proteome</keyword>
<dbReference type="InterPro" id="IPR010998">
    <property type="entry name" value="Integrase_recombinase_N"/>
</dbReference>
<comment type="similarity">
    <text evidence="1">Belongs to the 'phage' integrase family.</text>
</comment>
<evidence type="ECO:0000256" key="2">
    <source>
        <dbReference type="ARBA" id="ARBA00023125"/>
    </source>
</evidence>
<accession>A0ABW7SPL1</accession>
<feature type="domain" description="Core-binding (CB)" evidence="6">
    <location>
        <begin position="76"/>
        <end position="158"/>
    </location>
</feature>
<evidence type="ECO:0000259" key="5">
    <source>
        <dbReference type="PROSITE" id="PS51898"/>
    </source>
</evidence>
<evidence type="ECO:0000313" key="8">
    <source>
        <dbReference type="Proteomes" id="UP001611075"/>
    </source>
</evidence>
<dbReference type="PANTHER" id="PTHR30349:SF64">
    <property type="entry name" value="PROPHAGE INTEGRASE INTD-RELATED"/>
    <property type="match status" value="1"/>
</dbReference>
<keyword evidence="2 4" id="KW-0238">DNA-binding</keyword>
<comment type="caution">
    <text evidence="7">The sequence shown here is derived from an EMBL/GenBank/DDBJ whole genome shotgun (WGS) entry which is preliminary data.</text>
</comment>
<dbReference type="InterPro" id="IPR013762">
    <property type="entry name" value="Integrase-like_cat_sf"/>
</dbReference>
<dbReference type="EMBL" id="JBIRPU010000020">
    <property type="protein sequence ID" value="MFI0795643.1"/>
    <property type="molecule type" value="Genomic_DNA"/>
</dbReference>
<feature type="domain" description="Tyr recombinase" evidence="5">
    <location>
        <begin position="182"/>
        <end position="390"/>
    </location>
</feature>
<evidence type="ECO:0000259" key="6">
    <source>
        <dbReference type="PROSITE" id="PS51900"/>
    </source>
</evidence>
<dbReference type="Gene3D" id="1.10.443.10">
    <property type="entry name" value="Intergrase catalytic core"/>
    <property type="match status" value="1"/>
</dbReference>
<dbReference type="Proteomes" id="UP001611075">
    <property type="component" value="Unassembled WGS sequence"/>
</dbReference>
<reference evidence="7 8" key="1">
    <citation type="submission" date="2024-10" db="EMBL/GenBank/DDBJ databases">
        <title>The Natural Products Discovery Center: Release of the First 8490 Sequenced Strains for Exploring Actinobacteria Biosynthetic Diversity.</title>
        <authorList>
            <person name="Kalkreuter E."/>
            <person name="Kautsar S.A."/>
            <person name="Yang D."/>
            <person name="Bader C.D."/>
            <person name="Teijaro C.N."/>
            <person name="Fluegel L."/>
            <person name="Davis C.M."/>
            <person name="Simpson J.R."/>
            <person name="Lauterbach L."/>
            <person name="Steele A.D."/>
            <person name="Gui C."/>
            <person name="Meng S."/>
            <person name="Li G."/>
            <person name="Viehrig K."/>
            <person name="Ye F."/>
            <person name="Su P."/>
            <person name="Kiefer A.F."/>
            <person name="Nichols A."/>
            <person name="Cepeda A.J."/>
            <person name="Yan W."/>
            <person name="Fan B."/>
            <person name="Jiang Y."/>
            <person name="Adhikari A."/>
            <person name="Zheng C.-J."/>
            <person name="Schuster L."/>
            <person name="Cowan T.M."/>
            <person name="Smanski M.J."/>
            <person name="Chevrette M.G."/>
            <person name="De Carvalho L.P.S."/>
            <person name="Shen B."/>
        </authorList>
    </citation>
    <scope>NUCLEOTIDE SEQUENCE [LARGE SCALE GENOMIC DNA]</scope>
    <source>
        <strain evidence="7 8">NPDC021253</strain>
    </source>
</reference>
<proteinExistence type="inferred from homology"/>
<dbReference type="InterPro" id="IPR050090">
    <property type="entry name" value="Tyrosine_recombinase_XerCD"/>
</dbReference>
<dbReference type="SUPFAM" id="SSF56349">
    <property type="entry name" value="DNA breaking-rejoining enzymes"/>
    <property type="match status" value="1"/>
</dbReference>
<dbReference type="Pfam" id="PF22022">
    <property type="entry name" value="Phage_int_M"/>
    <property type="match status" value="1"/>
</dbReference>
<gene>
    <name evidence="7" type="ORF">ACH4OY_23625</name>
</gene>
<dbReference type="CDD" id="cd01189">
    <property type="entry name" value="INT_ICEBs1_C_like"/>
    <property type="match status" value="1"/>
</dbReference>
<dbReference type="PROSITE" id="PS51898">
    <property type="entry name" value="TYR_RECOMBINASE"/>
    <property type="match status" value="1"/>
</dbReference>
<evidence type="ECO:0000256" key="3">
    <source>
        <dbReference type="ARBA" id="ARBA00023172"/>
    </source>
</evidence>
<evidence type="ECO:0000256" key="4">
    <source>
        <dbReference type="PROSITE-ProRule" id="PRU01248"/>
    </source>
</evidence>
<name>A0ABW7SPL1_9ACTN</name>
<dbReference type="RefSeq" id="WP_396683054.1">
    <property type="nucleotide sequence ID" value="NZ_JBIRPU010000020.1"/>
</dbReference>
<keyword evidence="3" id="KW-0233">DNA recombination</keyword>
<organism evidence="7 8">
    <name type="scientific">Micromonospora rubida</name>
    <dbReference type="NCBI Taxonomy" id="2697657"/>
    <lineage>
        <taxon>Bacteria</taxon>
        <taxon>Bacillati</taxon>
        <taxon>Actinomycetota</taxon>
        <taxon>Actinomycetes</taxon>
        <taxon>Micromonosporales</taxon>
        <taxon>Micromonosporaceae</taxon>
        <taxon>Micromonospora</taxon>
    </lineage>
</organism>
<dbReference type="InterPro" id="IPR053876">
    <property type="entry name" value="Phage_int_M"/>
</dbReference>
<dbReference type="PROSITE" id="PS51900">
    <property type="entry name" value="CB"/>
    <property type="match status" value="1"/>
</dbReference>
<dbReference type="InterPro" id="IPR011010">
    <property type="entry name" value="DNA_brk_join_enz"/>
</dbReference>
<evidence type="ECO:0000256" key="1">
    <source>
        <dbReference type="ARBA" id="ARBA00008857"/>
    </source>
</evidence>
<evidence type="ECO:0000313" key="7">
    <source>
        <dbReference type="EMBL" id="MFI0795643.1"/>
    </source>
</evidence>
<sequence>MPIDDLWYLTKRGSDKKRLPSKRHGRGKRWRVRYADAAGEPRERLFERKVDAEAFDLECRSGVAAEVKAKRETDRLTFAEYAQRWQDSRQAGWSVETRRRVPQNLRKRLLPTFGERAIRSINLTDVMAWLGSLLDEGSAKSSIGLYFGVLKTILNAAVIDKVLPENPCDGVKLAQLLRGVSRAPKWVPTEDQVLKLTEVVPRRFRAAIWLGAGEGLRFGEVLGMEDGSRCFDSAREELHVVQQLRHSVDHFGGFYLTPPKSGSAGTIDLDAVVAEELAAHIKEVGPVEFELPDITGGKPQTRPAALLFTTSTGKLITDRYWSELWETWRSAAGWPKEGTFHSLRHFFATTLMSNGVEPQEVQKALRHASLRITLETYVHWMPKRDRRRGLVGQILRPSKDGQTVDRVGQDHP</sequence>
<protein>
    <submittedName>
        <fullName evidence="7">Tyrosine-type recombinase/integrase</fullName>
    </submittedName>
</protein>
<dbReference type="Pfam" id="PF00589">
    <property type="entry name" value="Phage_integrase"/>
    <property type="match status" value="1"/>
</dbReference>